<protein>
    <recommendedName>
        <fullName evidence="3">BTB domain-containing protein</fullName>
    </recommendedName>
</protein>
<dbReference type="PANTHER" id="PTHR47274">
    <property type="entry name" value="BTB/POZ DOMAIN CONTAINING PROTEIN, EXPRESSED-RELATED"/>
    <property type="match status" value="1"/>
</dbReference>
<proteinExistence type="predicted"/>
<gene>
    <name evidence="4" type="ORF">Ddye_031776</name>
</gene>
<comment type="function">
    <text evidence="1">May act as a substrate-specific adapter of an E3 ubiquitin-protein ligase complex (CUL3-RBX1-BTB) which mediates the ubiquitination and subsequent proteasomal degradation of target proteins.</text>
</comment>
<dbReference type="Pfam" id="PF00651">
    <property type="entry name" value="BTB"/>
    <property type="match status" value="1"/>
</dbReference>
<dbReference type="CDD" id="cd18186">
    <property type="entry name" value="BTB_POZ_ZBTB_KLHL-like"/>
    <property type="match status" value="1"/>
</dbReference>
<accession>A0AAD9TIZ9</accession>
<dbReference type="CDD" id="cd14733">
    <property type="entry name" value="BACK"/>
    <property type="match status" value="1"/>
</dbReference>
<evidence type="ECO:0000256" key="1">
    <source>
        <dbReference type="ARBA" id="ARBA00002668"/>
    </source>
</evidence>
<dbReference type="EMBL" id="JANJYI010000009">
    <property type="protein sequence ID" value="KAK2636984.1"/>
    <property type="molecule type" value="Genomic_DNA"/>
</dbReference>
<organism evidence="4 5">
    <name type="scientific">Dipteronia dyeriana</name>
    <dbReference type="NCBI Taxonomy" id="168575"/>
    <lineage>
        <taxon>Eukaryota</taxon>
        <taxon>Viridiplantae</taxon>
        <taxon>Streptophyta</taxon>
        <taxon>Embryophyta</taxon>
        <taxon>Tracheophyta</taxon>
        <taxon>Spermatophyta</taxon>
        <taxon>Magnoliopsida</taxon>
        <taxon>eudicotyledons</taxon>
        <taxon>Gunneridae</taxon>
        <taxon>Pentapetalae</taxon>
        <taxon>rosids</taxon>
        <taxon>malvids</taxon>
        <taxon>Sapindales</taxon>
        <taxon>Sapindaceae</taxon>
        <taxon>Hippocastanoideae</taxon>
        <taxon>Acereae</taxon>
        <taxon>Dipteronia</taxon>
    </lineage>
</organism>
<dbReference type="Gene3D" id="3.30.710.10">
    <property type="entry name" value="Potassium Channel Kv1.1, Chain A"/>
    <property type="match status" value="1"/>
</dbReference>
<dbReference type="SMART" id="SM00225">
    <property type="entry name" value="BTB"/>
    <property type="match status" value="1"/>
</dbReference>
<dbReference type="SUPFAM" id="SSF54695">
    <property type="entry name" value="POZ domain"/>
    <property type="match status" value="1"/>
</dbReference>
<comment type="caution">
    <text evidence="4">The sequence shown here is derived from an EMBL/GenBank/DDBJ whole genome shotgun (WGS) entry which is preliminary data.</text>
</comment>
<sequence length="283" mass="31725">MDCAVCTTMPFILRPPRNTICGACYEGARAVISLMNKFETDKYGAAENNNNINNKANNNSLVISSPNSCKPLANLPKWVNNLKELEDELNKKINFLSGFVAAFREQFHTDIQILPGSNGPPVPAHRALLAARSEIFKNMLDSDGCKSAPSDTITLPELNHEELESLLDFLYSGNLHPEKVEKHIYALFLASDKYEISYLHEFCERHMLGSLNSSNALDVLEISDICSNKTLKDTALNFIVKNMEDIVFSAKYEAFAPKNPHLYVQITRAFFMDAKTRRNNSAV</sequence>
<dbReference type="InterPro" id="IPR000210">
    <property type="entry name" value="BTB/POZ_dom"/>
</dbReference>
<dbReference type="Proteomes" id="UP001280121">
    <property type="component" value="Unassembled WGS sequence"/>
</dbReference>
<dbReference type="AlphaFoldDB" id="A0AAD9TIZ9"/>
<comment type="pathway">
    <text evidence="2">Protein modification; protein ubiquitination.</text>
</comment>
<feature type="domain" description="BTB" evidence="3">
    <location>
        <begin position="109"/>
        <end position="179"/>
    </location>
</feature>
<dbReference type="PROSITE" id="PS50097">
    <property type="entry name" value="BTB"/>
    <property type="match status" value="1"/>
</dbReference>
<dbReference type="InterPro" id="IPR044784">
    <property type="entry name" value="At1g01640-like"/>
</dbReference>
<dbReference type="Gene3D" id="1.25.40.420">
    <property type="match status" value="1"/>
</dbReference>
<reference evidence="4" key="1">
    <citation type="journal article" date="2023" name="Plant J.">
        <title>Genome sequences and population genomics provide insights into the demographic history, inbreeding, and mutation load of two 'living fossil' tree species of Dipteronia.</title>
        <authorList>
            <person name="Feng Y."/>
            <person name="Comes H.P."/>
            <person name="Chen J."/>
            <person name="Zhu S."/>
            <person name="Lu R."/>
            <person name="Zhang X."/>
            <person name="Li P."/>
            <person name="Qiu J."/>
            <person name="Olsen K.M."/>
            <person name="Qiu Y."/>
        </authorList>
    </citation>
    <scope>NUCLEOTIDE SEQUENCE</scope>
    <source>
        <strain evidence="4">KIB01</strain>
    </source>
</reference>
<keyword evidence="5" id="KW-1185">Reference proteome</keyword>
<evidence type="ECO:0000313" key="4">
    <source>
        <dbReference type="EMBL" id="KAK2636984.1"/>
    </source>
</evidence>
<dbReference type="InterPro" id="IPR011333">
    <property type="entry name" value="SKP1/BTB/POZ_sf"/>
</dbReference>
<dbReference type="PANTHER" id="PTHR47274:SF1">
    <property type="entry name" value="BTB_POZ DOMAIN CONTAINING PROTEIN, EXPRESSED"/>
    <property type="match status" value="1"/>
</dbReference>
<evidence type="ECO:0000259" key="3">
    <source>
        <dbReference type="PROSITE" id="PS50097"/>
    </source>
</evidence>
<evidence type="ECO:0000256" key="2">
    <source>
        <dbReference type="ARBA" id="ARBA00004906"/>
    </source>
</evidence>
<name>A0AAD9TIZ9_9ROSI</name>
<evidence type="ECO:0000313" key="5">
    <source>
        <dbReference type="Proteomes" id="UP001280121"/>
    </source>
</evidence>